<sequence length="634" mass="68013">MNDSVLVEALRARDPGALAALYDTYAESIYRYCWSMVGTPDAAQVALRDTLIAAEAHIRELADPDRLEVWLYALARGECVRRNLTMGIDPMVAGPVLAGADDADLRVMAWNATQSLSPKDREVLELTCRHGLTVTDLAAVLRVTVKTAGALYELARERLRDVVTAEVLVRKGPYDCVSRAQMSTGFSGELTSETRERVIRHVNRCDICAPHRVRQVSAGKVFELLPVVALPKTLRVRVMSCFVDPELVPYRRYVARRVGLLDAAGFPADGIRRKYRRPYAMAGAAAAVAAVAAIAMIFPYLAGRPGEVIVGIASGTPSAAVEPPGIRLPWDPEPNETPMTLEPIDERVSAYPVGSVGARGPMTATRPVFEIDRSTPAGSGPADRPSVNPPRPTGKPDDSPRPTGKPDGGPVRPGGRPDAPVVTPVEPPRPNGPDSPVWPTLPGPSRTGSPDRHHQPRDHQGHRSAPHRCVSTPKPSNPHSGPSNPRAWGSHPHRRGSKPVSTAPRPVPADPAPRSPRNPAPKNPGPRTETPKNPTPKNPTPRSETPKNPTPRNDAPRSETPKNPVPRNDAPRNPAPANPNPRSHERPKPNAPDPAPANPNPQPPTRSDPPASPGRPTTAPTEQPSSASGPEPMA</sequence>
<keyword evidence="7" id="KW-0812">Transmembrane</keyword>
<dbReference type="InterPro" id="IPR036388">
    <property type="entry name" value="WH-like_DNA-bd_sf"/>
</dbReference>
<feature type="compositionally biased region" description="Pro residues" evidence="6">
    <location>
        <begin position="505"/>
        <end position="524"/>
    </location>
</feature>
<evidence type="ECO:0000313" key="8">
    <source>
        <dbReference type="EMBL" id="SNT58318.1"/>
    </source>
</evidence>
<dbReference type="GO" id="GO:0006352">
    <property type="term" value="P:DNA-templated transcription initiation"/>
    <property type="evidence" value="ECO:0007669"/>
    <property type="project" value="InterPro"/>
</dbReference>
<evidence type="ECO:0000256" key="5">
    <source>
        <dbReference type="ARBA" id="ARBA00023163"/>
    </source>
</evidence>
<evidence type="ECO:0000256" key="7">
    <source>
        <dbReference type="SAM" id="Phobius"/>
    </source>
</evidence>
<evidence type="ECO:0000256" key="2">
    <source>
        <dbReference type="ARBA" id="ARBA00023015"/>
    </source>
</evidence>
<feature type="compositionally biased region" description="Basic and acidic residues" evidence="6">
    <location>
        <begin position="449"/>
        <end position="461"/>
    </location>
</feature>
<dbReference type="Proteomes" id="UP000198282">
    <property type="component" value="Unassembled WGS sequence"/>
</dbReference>
<reference evidence="8 9" key="1">
    <citation type="submission" date="2017-06" db="EMBL/GenBank/DDBJ databases">
        <authorList>
            <person name="Kim H.J."/>
            <person name="Triplett B.A."/>
        </authorList>
    </citation>
    <scope>NUCLEOTIDE SEQUENCE [LARGE SCALE GENOMIC DNA]</scope>
    <source>
        <strain evidence="8 9">CGMCC 4.2132</strain>
    </source>
</reference>
<evidence type="ECO:0000256" key="6">
    <source>
        <dbReference type="SAM" id="MobiDB-lite"/>
    </source>
</evidence>
<dbReference type="OrthoDB" id="3492533at2"/>
<dbReference type="EMBL" id="FZOD01000069">
    <property type="protein sequence ID" value="SNT58318.1"/>
    <property type="molecule type" value="Genomic_DNA"/>
</dbReference>
<dbReference type="AlphaFoldDB" id="A0A239NV63"/>
<dbReference type="Gene3D" id="1.10.10.10">
    <property type="entry name" value="Winged helix-like DNA-binding domain superfamily/Winged helix DNA-binding domain"/>
    <property type="match status" value="1"/>
</dbReference>
<keyword evidence="9" id="KW-1185">Reference proteome</keyword>
<keyword evidence="7" id="KW-0472">Membrane</keyword>
<keyword evidence="7" id="KW-1133">Transmembrane helix</keyword>
<feature type="compositionally biased region" description="Low complexity" evidence="6">
    <location>
        <begin position="408"/>
        <end position="422"/>
    </location>
</feature>
<keyword evidence="5" id="KW-0804">Transcription</keyword>
<dbReference type="Gene3D" id="1.10.1740.10">
    <property type="match status" value="1"/>
</dbReference>
<dbReference type="GO" id="GO:0000428">
    <property type="term" value="C:DNA-directed RNA polymerase complex"/>
    <property type="evidence" value="ECO:0007669"/>
    <property type="project" value="UniProtKB-KW"/>
</dbReference>
<dbReference type="SUPFAM" id="SSF88946">
    <property type="entry name" value="Sigma2 domain of RNA polymerase sigma factors"/>
    <property type="match status" value="1"/>
</dbReference>
<feature type="compositionally biased region" description="Polar residues" evidence="6">
    <location>
        <begin position="618"/>
        <end position="628"/>
    </location>
</feature>
<keyword evidence="8" id="KW-0240">DNA-directed RNA polymerase</keyword>
<organism evidence="8 9">
    <name type="scientific">Streptosporangium subroseum</name>
    <dbReference type="NCBI Taxonomy" id="106412"/>
    <lineage>
        <taxon>Bacteria</taxon>
        <taxon>Bacillati</taxon>
        <taxon>Actinomycetota</taxon>
        <taxon>Actinomycetes</taxon>
        <taxon>Streptosporangiales</taxon>
        <taxon>Streptosporangiaceae</taxon>
        <taxon>Streptosporangium</taxon>
    </lineage>
</organism>
<dbReference type="InterPro" id="IPR039425">
    <property type="entry name" value="RNA_pol_sigma-70-like"/>
</dbReference>
<accession>A0A239NV63</accession>
<dbReference type="GO" id="GO:0003677">
    <property type="term" value="F:DNA binding"/>
    <property type="evidence" value="ECO:0007669"/>
    <property type="project" value="UniProtKB-KW"/>
</dbReference>
<keyword evidence="3" id="KW-0731">Sigma factor</keyword>
<dbReference type="PANTHER" id="PTHR43133">
    <property type="entry name" value="RNA POLYMERASE ECF-TYPE SIGMA FACTO"/>
    <property type="match status" value="1"/>
</dbReference>
<dbReference type="PANTHER" id="PTHR43133:SF8">
    <property type="entry name" value="RNA POLYMERASE SIGMA FACTOR HI_1459-RELATED"/>
    <property type="match status" value="1"/>
</dbReference>
<evidence type="ECO:0000256" key="3">
    <source>
        <dbReference type="ARBA" id="ARBA00023082"/>
    </source>
</evidence>
<dbReference type="GO" id="GO:0016987">
    <property type="term" value="F:sigma factor activity"/>
    <property type="evidence" value="ECO:0007669"/>
    <property type="project" value="UniProtKB-KW"/>
</dbReference>
<name>A0A239NV63_9ACTN</name>
<dbReference type="InterPro" id="IPR013325">
    <property type="entry name" value="RNA_pol_sigma_r2"/>
</dbReference>
<dbReference type="RefSeq" id="WP_089212565.1">
    <property type="nucleotide sequence ID" value="NZ_FZOD01000069.1"/>
</dbReference>
<comment type="similarity">
    <text evidence="1">Belongs to the sigma-70 factor family. ECF subfamily.</text>
</comment>
<feature type="region of interest" description="Disordered" evidence="6">
    <location>
        <begin position="353"/>
        <end position="634"/>
    </location>
</feature>
<feature type="transmembrane region" description="Helical" evidence="7">
    <location>
        <begin position="279"/>
        <end position="302"/>
    </location>
</feature>
<dbReference type="InterPro" id="IPR013324">
    <property type="entry name" value="RNA_pol_sigma_r3/r4-like"/>
</dbReference>
<evidence type="ECO:0000256" key="1">
    <source>
        <dbReference type="ARBA" id="ARBA00010641"/>
    </source>
</evidence>
<dbReference type="SUPFAM" id="SSF88659">
    <property type="entry name" value="Sigma3 and sigma4 domains of RNA polymerase sigma factors"/>
    <property type="match status" value="1"/>
</dbReference>
<proteinExistence type="inferred from homology"/>
<protein>
    <submittedName>
        <fullName evidence="8">DNA-directed RNA polymerase specialized sigma subunit, sigma24 family</fullName>
    </submittedName>
</protein>
<keyword evidence="4" id="KW-0238">DNA-binding</keyword>
<evidence type="ECO:0000256" key="4">
    <source>
        <dbReference type="ARBA" id="ARBA00023125"/>
    </source>
</evidence>
<gene>
    <name evidence="8" type="ORF">SAMN05216276_106911</name>
</gene>
<feature type="compositionally biased region" description="Pro residues" evidence="6">
    <location>
        <begin position="589"/>
        <end position="613"/>
    </location>
</feature>
<keyword evidence="2" id="KW-0805">Transcription regulation</keyword>
<evidence type="ECO:0000313" key="9">
    <source>
        <dbReference type="Proteomes" id="UP000198282"/>
    </source>
</evidence>
<feature type="compositionally biased region" description="Polar residues" evidence="6">
    <location>
        <begin position="473"/>
        <end position="483"/>
    </location>
</feature>